<name>A0ABM7PPY4_9BACT</name>
<keyword evidence="11" id="KW-1185">Reference proteome</keyword>
<gene>
    <name evidence="10" type="primary">flgE</name>
    <name evidence="10" type="ORF">DSLASN_49060</name>
</gene>
<comment type="subcellular location">
    <subcellularLocation>
        <location evidence="1 5">Bacterial flagellum basal body</location>
    </subcellularLocation>
</comment>
<evidence type="ECO:0000256" key="2">
    <source>
        <dbReference type="ARBA" id="ARBA00009677"/>
    </source>
</evidence>
<evidence type="ECO:0000259" key="8">
    <source>
        <dbReference type="Pfam" id="PF07559"/>
    </source>
</evidence>
<evidence type="ECO:0000313" key="11">
    <source>
        <dbReference type="Proteomes" id="UP001320148"/>
    </source>
</evidence>
<evidence type="ECO:0000256" key="5">
    <source>
        <dbReference type="RuleBase" id="RU362116"/>
    </source>
</evidence>
<dbReference type="InterPro" id="IPR053967">
    <property type="entry name" value="LlgE_F_G-like_D1"/>
</dbReference>
<keyword evidence="4 5" id="KW-0975">Bacterial flagellum</keyword>
<accession>A0ABM7PPY4</accession>
<dbReference type="PANTHER" id="PTHR30435:SF1">
    <property type="entry name" value="FLAGELLAR HOOK PROTEIN FLGE"/>
    <property type="match status" value="1"/>
</dbReference>
<dbReference type="InterPro" id="IPR037058">
    <property type="entry name" value="Falgellar_hook_FlgE_sf"/>
</dbReference>
<dbReference type="InterPro" id="IPR010930">
    <property type="entry name" value="Flg_bb/hook_C_dom"/>
</dbReference>
<evidence type="ECO:0000313" key="10">
    <source>
        <dbReference type="EMBL" id="BCS99274.1"/>
    </source>
</evidence>
<evidence type="ECO:0000256" key="4">
    <source>
        <dbReference type="ARBA" id="ARBA00023143"/>
    </source>
</evidence>
<protein>
    <recommendedName>
        <fullName evidence="3 5">Flagellar hook protein FlgE</fullName>
    </recommendedName>
</protein>
<reference evidence="10 11" key="1">
    <citation type="submission" date="2021-02" db="EMBL/GenBank/DDBJ databases">
        <title>Complete genome of Desulfoluna sp. strain ASN36.</title>
        <authorList>
            <person name="Takahashi A."/>
            <person name="Kojima H."/>
            <person name="Fukui M."/>
        </authorList>
    </citation>
    <scope>NUCLEOTIDE SEQUENCE [LARGE SCALE GENOMIC DNA]</scope>
    <source>
        <strain evidence="10 11">ASN36</strain>
    </source>
</reference>
<dbReference type="InterPro" id="IPR001444">
    <property type="entry name" value="Flag_bb_rod_N"/>
</dbReference>
<keyword evidence="10" id="KW-0282">Flagellum</keyword>
<dbReference type="PANTHER" id="PTHR30435">
    <property type="entry name" value="FLAGELLAR PROTEIN"/>
    <property type="match status" value="1"/>
</dbReference>
<dbReference type="Gene3D" id="2.60.98.20">
    <property type="entry name" value="Flagellar hook protein FlgE"/>
    <property type="match status" value="1"/>
</dbReference>
<keyword evidence="10" id="KW-0969">Cilium</keyword>
<evidence type="ECO:0000256" key="1">
    <source>
        <dbReference type="ARBA" id="ARBA00004117"/>
    </source>
</evidence>
<comment type="similarity">
    <text evidence="2 5">Belongs to the flagella basal body rod proteins family.</text>
</comment>
<dbReference type="PROSITE" id="PS00588">
    <property type="entry name" value="FLAGELLA_BB_ROD"/>
    <property type="match status" value="1"/>
</dbReference>
<sequence length="610" mass="63840">MSLTSSLFSGVSGLSATGNAMTVIGDNIANVNTIGFKSSRVTFQDVLSQTVATNSGSAQVGRGTSVGEIAGQFVQGSFESTESPTDLAIGGEGFFIVRHPKNEAEQFYTRAGEFRFDKDGNFTTPAGYITQGWDVRRNDATGDVEDVGSVKDIKLESFTSSPEKTNKISVITNLDARGKDNTVGPGIPMATAWDGRPGAGINISDIAFEYQTTVKVFDSLGSTHDLTVYFDKAEDTGSYEYLVTCNPEEDMRNIFNSDEDRGRGLLGRGKLNFTSDGLLASQTFERFVGNSGGDLTVANSTWTAGTPKVSGDWTGDPAVLAGGPPATETYTFTVAGSGAQEAGADAAGTVVGKNPIVLNWAAAGSGKTGTITVPADFRNGNYVEGPDGMIMSLEEGTNVATGSTFDVVVTAGDPNAMDNAASWADMTGDFKNQHYTVAADFLGGSNGTTEMGIELDMGIAYDGTNWAPAGLASTQFASASTTVFQSASGYGAGSLQNISVDVDGIITGQFSNGQVTPLFRVALGKFQNVQGLFKEGGNLFSETRLSGSVITNRPGTNGLGSLAPNSLEQSNVDMASEFVKMITNQRAYQANSKIVTTVDTMLGDTISMKR</sequence>
<evidence type="ECO:0000259" key="9">
    <source>
        <dbReference type="Pfam" id="PF22692"/>
    </source>
</evidence>
<dbReference type="Pfam" id="PF07559">
    <property type="entry name" value="FlgE_D2"/>
    <property type="match status" value="1"/>
</dbReference>
<feature type="domain" description="Flagellar basal-body/hook protein C-terminal" evidence="7">
    <location>
        <begin position="565"/>
        <end position="608"/>
    </location>
</feature>
<evidence type="ECO:0000259" key="7">
    <source>
        <dbReference type="Pfam" id="PF06429"/>
    </source>
</evidence>
<dbReference type="Proteomes" id="UP001320148">
    <property type="component" value="Chromosome"/>
</dbReference>
<comment type="function">
    <text evidence="5">A flexible structure which links the flagellar filament to the drive apparatus in the basal body.</text>
</comment>
<feature type="domain" description="Flagellar basal body rod protein N-terminal" evidence="6">
    <location>
        <begin position="10"/>
        <end position="37"/>
    </location>
</feature>
<dbReference type="SUPFAM" id="SSF117143">
    <property type="entry name" value="Flagellar hook protein flgE"/>
    <property type="match status" value="2"/>
</dbReference>
<dbReference type="InterPro" id="IPR037925">
    <property type="entry name" value="FlgE/F/G-like"/>
</dbReference>
<dbReference type="Pfam" id="PF22692">
    <property type="entry name" value="LlgE_F_G_D1"/>
    <property type="match status" value="1"/>
</dbReference>
<dbReference type="InterPro" id="IPR020013">
    <property type="entry name" value="Flagellar_FlgE/F/G"/>
</dbReference>
<keyword evidence="10" id="KW-0966">Cell projection</keyword>
<dbReference type="RefSeq" id="WP_236890617.1">
    <property type="nucleotide sequence ID" value="NZ_AP024488.1"/>
</dbReference>
<dbReference type="Pfam" id="PF06429">
    <property type="entry name" value="Flg_bbr_C"/>
    <property type="match status" value="1"/>
</dbReference>
<proteinExistence type="inferred from homology"/>
<dbReference type="NCBIfam" id="TIGR03506">
    <property type="entry name" value="FlgEFG_subfam"/>
    <property type="match status" value="1"/>
</dbReference>
<dbReference type="InterPro" id="IPR011491">
    <property type="entry name" value="FlgE_D2"/>
</dbReference>
<dbReference type="Pfam" id="PF00460">
    <property type="entry name" value="Flg_bb_rod"/>
    <property type="match status" value="1"/>
</dbReference>
<dbReference type="EMBL" id="AP024488">
    <property type="protein sequence ID" value="BCS99274.1"/>
    <property type="molecule type" value="Genomic_DNA"/>
</dbReference>
<dbReference type="InterPro" id="IPR019776">
    <property type="entry name" value="Flagellar_basal_body_rod_CS"/>
</dbReference>
<feature type="domain" description="Flagellar hook protein FlgE/F/G-like D1" evidence="9">
    <location>
        <begin position="88"/>
        <end position="145"/>
    </location>
</feature>
<evidence type="ECO:0000259" key="6">
    <source>
        <dbReference type="Pfam" id="PF00460"/>
    </source>
</evidence>
<evidence type="ECO:0000256" key="3">
    <source>
        <dbReference type="ARBA" id="ARBA00019015"/>
    </source>
</evidence>
<feature type="domain" description="Flagellar hook protein FlgE D2" evidence="8">
    <location>
        <begin position="207"/>
        <end position="490"/>
    </location>
</feature>
<organism evidence="10 11">
    <name type="scientific">Desulfoluna limicola</name>
    <dbReference type="NCBI Taxonomy" id="2810562"/>
    <lineage>
        <taxon>Bacteria</taxon>
        <taxon>Pseudomonadati</taxon>
        <taxon>Thermodesulfobacteriota</taxon>
        <taxon>Desulfobacteria</taxon>
        <taxon>Desulfobacterales</taxon>
        <taxon>Desulfolunaceae</taxon>
        <taxon>Desulfoluna</taxon>
    </lineage>
</organism>